<dbReference type="RefSeq" id="WP_307049143.1">
    <property type="nucleotide sequence ID" value="NZ_JAUSYA010000001.1"/>
</dbReference>
<name>A0ABU0QDN6_STRAH</name>
<protein>
    <recommendedName>
        <fullName evidence="4">Secreted protein</fullName>
    </recommendedName>
</protein>
<reference evidence="2 3" key="1">
    <citation type="submission" date="2023-07" db="EMBL/GenBank/DDBJ databases">
        <title>Comparative genomics of wheat-associated soil bacteria to identify genetic determinants of phenazine resistance.</title>
        <authorList>
            <person name="Mouncey N."/>
        </authorList>
    </citation>
    <scope>NUCLEOTIDE SEQUENCE [LARGE SCALE GENOMIC DNA]</scope>
    <source>
        <strain evidence="2 3">W4I19-2</strain>
    </source>
</reference>
<keyword evidence="1" id="KW-0732">Signal</keyword>
<proteinExistence type="predicted"/>
<accession>A0ABU0QDN6</accession>
<feature type="signal peptide" evidence="1">
    <location>
        <begin position="1"/>
        <end position="29"/>
    </location>
</feature>
<evidence type="ECO:0000256" key="1">
    <source>
        <dbReference type="SAM" id="SignalP"/>
    </source>
</evidence>
<organism evidence="2 3">
    <name type="scientific">Streptomyces achromogenes</name>
    <dbReference type="NCBI Taxonomy" id="67255"/>
    <lineage>
        <taxon>Bacteria</taxon>
        <taxon>Bacillati</taxon>
        <taxon>Actinomycetota</taxon>
        <taxon>Actinomycetes</taxon>
        <taxon>Kitasatosporales</taxon>
        <taxon>Streptomycetaceae</taxon>
        <taxon>Streptomyces</taxon>
    </lineage>
</organism>
<evidence type="ECO:0000313" key="3">
    <source>
        <dbReference type="Proteomes" id="UP001243364"/>
    </source>
</evidence>
<comment type="caution">
    <text evidence="2">The sequence shown here is derived from an EMBL/GenBank/DDBJ whole genome shotgun (WGS) entry which is preliminary data.</text>
</comment>
<sequence length="452" mass="47782">MRRNGLRAAVATACLAVATLLVPANTAEAAPGDNPGALTALTSSSELAKLRLVEHRVPTASLDNLANAMGTSRGVDQVLASANHTMRNAANCSGTETAALPVKPTAESSYCWDTGDAVTQDWLPQSVTSSGDADNDGIWGNNKVILSGWGQNGATTTDHMGRIAFIDANNPNAFKYRWVLPVVPLNGGTDYRALKTHLGGMVWYQDKLIVTSWEKDADHNVMYIFDMKRILQATVNSSIIGKVSGGWSAGGYQYVMPAIGSYSLAGGACTSANDDSLPCFGSISLDRSSVPDSLVATEWFSSGGTQPARIWRYDFGSDPGYLATDSSGQVNASQAYESKAVGLQGVLSHSATSGGTPNFYVADARGGVGQHGILWRQNTSGAKAAANCGQDITYACWGQHTESMSYWWSTGRVWTLTEWAADSAGHWSGTDTAIPQRVLFSVPLSSIDASLS</sequence>
<gene>
    <name evidence="2" type="ORF">QFZ56_007479</name>
</gene>
<dbReference type="EMBL" id="JAUSYA010000001">
    <property type="protein sequence ID" value="MDQ0688516.1"/>
    <property type="molecule type" value="Genomic_DNA"/>
</dbReference>
<feature type="chain" id="PRO_5045881558" description="Secreted protein" evidence="1">
    <location>
        <begin position="30"/>
        <end position="452"/>
    </location>
</feature>
<keyword evidence="3" id="KW-1185">Reference proteome</keyword>
<dbReference type="Proteomes" id="UP001243364">
    <property type="component" value="Unassembled WGS sequence"/>
</dbReference>
<evidence type="ECO:0000313" key="2">
    <source>
        <dbReference type="EMBL" id="MDQ0688516.1"/>
    </source>
</evidence>
<evidence type="ECO:0008006" key="4">
    <source>
        <dbReference type="Google" id="ProtNLM"/>
    </source>
</evidence>